<dbReference type="RefSeq" id="WP_111408641.1">
    <property type="nucleotide sequence ID" value="NZ_QKXH01000002.1"/>
</dbReference>
<sequence>MKKQFIYWTLILLPLISFGQKEIQEGNTVVAPLIPTSKLSLLKDVDLIFNTRMAFDNYFVDNEHVNSLFSVNQFRFEVKGKIHDKVSFRFRNRYTKIADPNTVDNISRSVDMAYLTVDVAPQSKLTIGKMIGDWGGYELLTNPIEILSYNTINDKSDNFVVGVALSYALNDHKNKFNLQLLNSRTKTFQEQFGTTVPPGITATKTPLAAVGNWKGSFFDDKLETTYSYSYFIDAESTNRNFISLGNKYKSNKLVLYYDFQFSKEDLDQKGVISNIIKSKNPYVAQDVSYVENWIRAEYEIGSKVNLLLTLMNDNSYWNGNPNLNKDSHLLTSYGIIPTIEYSPFTDFNMKFYVGYVAKKNNYSAYAENNFNAIDGTTGQLSFGIIAPLLVL</sequence>
<reference evidence="1 2" key="1">
    <citation type="submission" date="2018-06" db="EMBL/GenBank/DDBJ databases">
        <title>Flavobacterium sp IMCC34762, genome.</title>
        <authorList>
            <person name="Joung Y."/>
            <person name="Cho J."/>
            <person name="Song J."/>
        </authorList>
    </citation>
    <scope>NUCLEOTIDE SEQUENCE [LARGE SCALE GENOMIC DNA]</scope>
    <source>
        <strain evidence="1 2">IMCC34762</strain>
    </source>
</reference>
<dbReference type="OrthoDB" id="846879at2"/>
<name>A0A2W7TW56_9FLAO</name>
<organism evidence="1 2">
    <name type="scientific">Flavobacterium aquariorum</name>
    <dbReference type="NCBI Taxonomy" id="2217670"/>
    <lineage>
        <taxon>Bacteria</taxon>
        <taxon>Pseudomonadati</taxon>
        <taxon>Bacteroidota</taxon>
        <taxon>Flavobacteriia</taxon>
        <taxon>Flavobacteriales</taxon>
        <taxon>Flavobacteriaceae</taxon>
        <taxon>Flavobacterium</taxon>
    </lineage>
</organism>
<evidence type="ECO:0008006" key="3">
    <source>
        <dbReference type="Google" id="ProtNLM"/>
    </source>
</evidence>
<dbReference type="Proteomes" id="UP000249177">
    <property type="component" value="Unassembled WGS sequence"/>
</dbReference>
<proteinExistence type="predicted"/>
<comment type="caution">
    <text evidence="1">The sequence shown here is derived from an EMBL/GenBank/DDBJ whole genome shotgun (WGS) entry which is preliminary data.</text>
</comment>
<accession>A0A2W7TW56</accession>
<evidence type="ECO:0000313" key="2">
    <source>
        <dbReference type="Proteomes" id="UP000249177"/>
    </source>
</evidence>
<gene>
    <name evidence="1" type="ORF">DOS84_03005</name>
</gene>
<evidence type="ECO:0000313" key="1">
    <source>
        <dbReference type="EMBL" id="PZX94541.1"/>
    </source>
</evidence>
<dbReference type="SUPFAM" id="SSF56935">
    <property type="entry name" value="Porins"/>
    <property type="match status" value="1"/>
</dbReference>
<protein>
    <recommendedName>
        <fullName evidence="3">Porin</fullName>
    </recommendedName>
</protein>
<dbReference type="AlphaFoldDB" id="A0A2W7TW56"/>
<dbReference type="EMBL" id="QKXH01000002">
    <property type="protein sequence ID" value="PZX94541.1"/>
    <property type="molecule type" value="Genomic_DNA"/>
</dbReference>
<dbReference type="InterPro" id="IPR010870">
    <property type="entry name" value="Porin_O/P"/>
</dbReference>
<dbReference type="Pfam" id="PF07396">
    <property type="entry name" value="Porin_O_P"/>
    <property type="match status" value="1"/>
</dbReference>
<keyword evidence="2" id="KW-1185">Reference proteome</keyword>